<dbReference type="OrthoDB" id="5791606at2759"/>
<feature type="signal peptide" evidence="1">
    <location>
        <begin position="1"/>
        <end position="18"/>
    </location>
</feature>
<dbReference type="UCSC" id="K03B8.11">
    <property type="organism name" value="c. elegans"/>
</dbReference>
<evidence type="ECO:0000313" key="2">
    <source>
        <dbReference type="EMBL" id="CAE17859.1"/>
    </source>
</evidence>
<dbReference type="Bgee" id="WBGene00010526">
    <property type="expression patterns" value="Expressed in embryo and 2 other cell types or tissues"/>
</dbReference>
<sequence length="73" mass="8107">MKLVSLLLLFTIFLSGLTLRLEEDLSAVYIDHGEIIVEDKPDLPGSVLSPEGNPPTHVTYQDVGEATTKRIYH</sequence>
<dbReference type="EMBL" id="BX284605">
    <property type="protein sequence ID" value="CAE17859.1"/>
    <property type="molecule type" value="Genomic_DNA"/>
</dbReference>
<dbReference type="Proteomes" id="UP000001940">
    <property type="component" value="Chromosome V"/>
</dbReference>
<accession>Q7YWZ1</accession>
<gene>
    <name evidence="2" type="ORF">CELE_K03B8.11</name>
    <name evidence="2 4" type="ORF">K03B8.11</name>
</gene>
<dbReference type="RefSeq" id="NP_001024027.1">
    <property type="nucleotide sequence ID" value="NM_001028856.1"/>
</dbReference>
<dbReference type="HOGENOM" id="CLU_2707041_0_0_1"/>
<protein>
    <submittedName>
        <fullName evidence="2">Secreted protein</fullName>
    </submittedName>
</protein>
<dbReference type="OMA" id="DEPQFFM"/>
<dbReference type="FunCoup" id="Q7YWZ1">
    <property type="interactions" value="816"/>
</dbReference>
<dbReference type="AGR" id="WB:WBGene00010526"/>
<dbReference type="AlphaFoldDB" id="Q7YWZ1"/>
<feature type="chain" id="PRO_5004296729" evidence="1">
    <location>
        <begin position="19"/>
        <end position="73"/>
    </location>
</feature>
<dbReference type="GeneID" id="3565255"/>
<dbReference type="KEGG" id="cel:CELE_K03B8.11"/>
<proteinExistence type="predicted"/>
<organism evidence="2 3">
    <name type="scientific">Caenorhabditis elegans</name>
    <dbReference type="NCBI Taxonomy" id="6239"/>
    <lineage>
        <taxon>Eukaryota</taxon>
        <taxon>Metazoa</taxon>
        <taxon>Ecdysozoa</taxon>
        <taxon>Nematoda</taxon>
        <taxon>Chromadorea</taxon>
        <taxon>Rhabditida</taxon>
        <taxon>Rhabditina</taxon>
        <taxon>Rhabditomorpha</taxon>
        <taxon>Rhabditoidea</taxon>
        <taxon>Rhabditidae</taxon>
        <taxon>Peloderinae</taxon>
        <taxon>Caenorhabditis</taxon>
    </lineage>
</organism>
<keyword evidence="3" id="KW-1185">Reference proteome</keyword>
<evidence type="ECO:0000256" key="1">
    <source>
        <dbReference type="SAM" id="SignalP"/>
    </source>
</evidence>
<name>Q7YWZ1_CAEEL</name>
<evidence type="ECO:0000313" key="4">
    <source>
        <dbReference type="WormBase" id="K03B8.11"/>
    </source>
</evidence>
<keyword evidence="1" id="KW-0732">Signal</keyword>
<dbReference type="WormBase" id="K03B8.11">
    <property type="protein sequence ID" value="CE34914"/>
    <property type="gene ID" value="WBGene00010526"/>
</dbReference>
<dbReference type="CTD" id="3565255"/>
<evidence type="ECO:0000313" key="3">
    <source>
        <dbReference type="Proteomes" id="UP000001940"/>
    </source>
</evidence>
<dbReference type="InParanoid" id="Q7YWZ1"/>
<dbReference type="PaxDb" id="6239-K03B8.11"/>
<reference evidence="2 3" key="1">
    <citation type="journal article" date="1998" name="Science">
        <title>Genome sequence of the nematode C. elegans: a platform for investigating biology.</title>
        <authorList>
            <consortium name="The C. elegans sequencing consortium"/>
            <person name="Sulson J.E."/>
            <person name="Waterston R."/>
        </authorList>
    </citation>
    <scope>NUCLEOTIDE SEQUENCE [LARGE SCALE GENOMIC DNA]</scope>
    <source>
        <strain evidence="2 3">Bristol N2</strain>
    </source>
</reference>
<dbReference type="eggNOG" id="ENOG502TJ31">
    <property type="taxonomic scope" value="Eukaryota"/>
</dbReference>